<organism evidence="1 2">
    <name type="scientific">Avena sativa</name>
    <name type="common">Oat</name>
    <dbReference type="NCBI Taxonomy" id="4498"/>
    <lineage>
        <taxon>Eukaryota</taxon>
        <taxon>Viridiplantae</taxon>
        <taxon>Streptophyta</taxon>
        <taxon>Embryophyta</taxon>
        <taxon>Tracheophyta</taxon>
        <taxon>Spermatophyta</taxon>
        <taxon>Magnoliopsida</taxon>
        <taxon>Liliopsida</taxon>
        <taxon>Poales</taxon>
        <taxon>Poaceae</taxon>
        <taxon>BOP clade</taxon>
        <taxon>Pooideae</taxon>
        <taxon>Poodae</taxon>
        <taxon>Poeae</taxon>
        <taxon>Poeae Chloroplast Group 1 (Aveneae type)</taxon>
        <taxon>Aveninae</taxon>
        <taxon>Avena</taxon>
    </lineage>
</organism>
<evidence type="ECO:0000313" key="1">
    <source>
        <dbReference type="EnsemblPlants" id="AVESA.00010b.r2.1AG0013330.1.CDS.1"/>
    </source>
</evidence>
<reference evidence="1" key="1">
    <citation type="submission" date="2021-05" db="EMBL/GenBank/DDBJ databases">
        <authorList>
            <person name="Scholz U."/>
            <person name="Mascher M."/>
            <person name="Fiebig A."/>
        </authorList>
    </citation>
    <scope>NUCLEOTIDE SEQUENCE [LARGE SCALE GENOMIC DNA]</scope>
</reference>
<proteinExistence type="predicted"/>
<dbReference type="EnsemblPlants" id="AVESA.00010b.r2.1AG0013330.1">
    <property type="protein sequence ID" value="AVESA.00010b.r2.1AG0013330.1.CDS.1"/>
    <property type="gene ID" value="AVESA.00010b.r2.1AG0013330"/>
</dbReference>
<protein>
    <submittedName>
        <fullName evidence="1">Uncharacterized protein</fullName>
    </submittedName>
</protein>
<name>A0ACD5T964_AVESA</name>
<dbReference type="Proteomes" id="UP001732700">
    <property type="component" value="Chromosome 1A"/>
</dbReference>
<reference evidence="1" key="2">
    <citation type="submission" date="2025-09" db="UniProtKB">
        <authorList>
            <consortium name="EnsemblPlants"/>
        </authorList>
    </citation>
    <scope>IDENTIFICATION</scope>
</reference>
<sequence length="864" mass="91461">MIPYHTLGKYSPKRMFPAVHDTVPSTTRANCQRAEAEDQTHAAVLLDCSGLYEQARLRNHRMHGSDSQSTGHAPLNSELPANAGAQYPDTYDASRRTSSSPALQVISRAMWPWLATVVLVALCAPAASADTPVPAAASYIVHMDKSAMPTAFASHQRWYESTLAAAAPGADMFYVYDHAMHGFAARLSAGELQTLRGSRGFVSCYPDDAKVVRDTTHTPEFLGLSAAGGLWEASEYGEDVIVGVVDTGVWPESASFRDDGLPPVPARWKGFCESGTLFDAAKACNRKLIGARKFNKGVLAHNVTIAVNSPRDTEGHGTHTSSTAAGSPVTGASFFGYARGTARGMAPRARVAMYKALWEEGTYTSDILMAIDQAIADGVDVLSLSLGLNGKPFYKDPIAIGAFAAMQRGVFVSTSAGNDGPYLGYLHNGTPWVLTVASGTVDREFSGIVRLGDGTTIIGESLYPGTPSSIGSAGLVFLGACDNSTALSMNQDKVVLCDATSTDSLGTALYEAQQANVIAALFLTNDTFRELAEHFEFPGVILSPQDAPALMHYIQRSRAPKASIKFEVTVVDTKPAPVVATYSSRGPSGSCPTVLKPDLLAPGSLILASWAENVSIQNVGPQPLFGKFNIISGTSMSCPHASGVAALLRAVHPDWSPAAVRSAMMTTASALDNTLAPIKDMGLGRGNQAATPLAIGSGHIDPNRAVDPGLVYEAEPEDYVRLMCAMNYTKAQIKTVAQSKAAVDCAGPSLDLNYPSFIAFFDPHGAAGERSFAREVTNVGDGPASYTAKVKGLKGLTVSVVPNRLVFGGKHAKQRYTLVIRGQLKNKARDADVVLHGSLTWVDDAGKYTVRSPIVATTASSTQF</sequence>
<evidence type="ECO:0000313" key="2">
    <source>
        <dbReference type="Proteomes" id="UP001732700"/>
    </source>
</evidence>
<accession>A0ACD5T964</accession>
<keyword evidence="2" id="KW-1185">Reference proteome</keyword>